<dbReference type="InterPro" id="IPR008991">
    <property type="entry name" value="Translation_prot_SH3-like_sf"/>
</dbReference>
<dbReference type="InterPro" id="IPR005825">
    <property type="entry name" value="Ribosomal_uL24_CS"/>
</dbReference>
<dbReference type="NCBIfam" id="TIGR01079">
    <property type="entry name" value="rplX_bact"/>
    <property type="match status" value="1"/>
</dbReference>
<dbReference type="GO" id="GO:0006412">
    <property type="term" value="P:translation"/>
    <property type="evidence" value="ECO:0007669"/>
    <property type="project" value="InterPro"/>
</dbReference>
<comment type="similarity">
    <text evidence="1 6">Belongs to the universal ribosomal protein uL24 family.</text>
</comment>
<dbReference type="GO" id="GO:0005829">
    <property type="term" value="C:cytosol"/>
    <property type="evidence" value="ECO:0007669"/>
    <property type="project" value="UniProtKB-ARBA"/>
</dbReference>
<dbReference type="EMBL" id="UGKT01000001">
    <property type="protein sequence ID" value="STT06833.1"/>
    <property type="molecule type" value="Genomic_DNA"/>
</dbReference>
<evidence type="ECO:0000313" key="8">
    <source>
        <dbReference type="EMBL" id="STT06833.1"/>
    </source>
</evidence>
<keyword evidence="2 6" id="KW-0689">Ribosomal protein</keyword>
<dbReference type="GO" id="GO:0003735">
    <property type="term" value="F:structural constituent of ribosome"/>
    <property type="evidence" value="ECO:0007669"/>
    <property type="project" value="InterPro"/>
</dbReference>
<sequence length="82" mass="9121">MAAKIRRDDEVIVLTGKDKGKRGKVKNVLSSGKVIVEGINLVKKHQKPVPALNNQAASLKKKLQFRFLTLQSSMRQPARLTV</sequence>
<dbReference type="PANTHER" id="PTHR12903">
    <property type="entry name" value="MITOCHONDRIAL RIBOSOMAL PROTEIN L24"/>
    <property type="match status" value="1"/>
</dbReference>
<dbReference type="AlphaFoldDB" id="A0A377VAB7"/>
<reference evidence="8 9" key="1">
    <citation type="submission" date="2018-06" db="EMBL/GenBank/DDBJ databases">
        <authorList>
            <consortium name="Pathogen Informatics"/>
            <person name="Doyle S."/>
        </authorList>
    </citation>
    <scope>NUCLEOTIDE SEQUENCE [LARGE SCALE GENOMIC DNA]</scope>
    <source>
        <strain evidence="8 9">NCTC13443</strain>
    </source>
</reference>
<dbReference type="PROSITE" id="PS01108">
    <property type="entry name" value="RIBOSOMAL_L24"/>
    <property type="match status" value="1"/>
</dbReference>
<evidence type="ECO:0000256" key="5">
    <source>
        <dbReference type="ARBA" id="ARBA00035478"/>
    </source>
</evidence>
<protein>
    <recommendedName>
        <fullName evidence="4">Large ribosomal subunit protein uL24</fullName>
    </recommendedName>
    <alternativeName>
        <fullName evidence="5">50S ribosomal protein L24</fullName>
    </alternativeName>
</protein>
<accession>A0A377VAB7</accession>
<proteinExistence type="inferred from homology"/>
<dbReference type="Pfam" id="PF00467">
    <property type="entry name" value="KOW"/>
    <property type="match status" value="1"/>
</dbReference>
<dbReference type="InterPro" id="IPR041988">
    <property type="entry name" value="Ribosomal_uL24_KOW"/>
</dbReference>
<gene>
    <name evidence="8" type="primary">rplX</name>
    <name evidence="8" type="ORF">NCTC13443_06800</name>
</gene>
<name>A0A377VAB7_KLEPN</name>
<organism evidence="8 9">
    <name type="scientific">Klebsiella pneumoniae</name>
    <dbReference type="NCBI Taxonomy" id="573"/>
    <lineage>
        <taxon>Bacteria</taxon>
        <taxon>Pseudomonadati</taxon>
        <taxon>Pseudomonadota</taxon>
        <taxon>Gammaproteobacteria</taxon>
        <taxon>Enterobacterales</taxon>
        <taxon>Enterobacteriaceae</taxon>
        <taxon>Klebsiella/Raoultella group</taxon>
        <taxon>Klebsiella</taxon>
        <taxon>Klebsiella pneumoniae complex</taxon>
    </lineage>
</organism>
<dbReference type="Gene3D" id="2.30.30.30">
    <property type="match status" value="1"/>
</dbReference>
<dbReference type="Proteomes" id="UP000255518">
    <property type="component" value="Unassembled WGS sequence"/>
</dbReference>
<dbReference type="CDD" id="cd06089">
    <property type="entry name" value="KOW_RPL26"/>
    <property type="match status" value="1"/>
</dbReference>
<dbReference type="GO" id="GO:1990904">
    <property type="term" value="C:ribonucleoprotein complex"/>
    <property type="evidence" value="ECO:0007669"/>
    <property type="project" value="UniProtKB-KW"/>
</dbReference>
<evidence type="ECO:0000259" key="7">
    <source>
        <dbReference type="SMART" id="SM00739"/>
    </source>
</evidence>
<dbReference type="InterPro" id="IPR005824">
    <property type="entry name" value="KOW"/>
</dbReference>
<evidence type="ECO:0000256" key="6">
    <source>
        <dbReference type="RuleBase" id="RU003477"/>
    </source>
</evidence>
<evidence type="ECO:0000256" key="2">
    <source>
        <dbReference type="ARBA" id="ARBA00022980"/>
    </source>
</evidence>
<evidence type="ECO:0000256" key="3">
    <source>
        <dbReference type="ARBA" id="ARBA00023274"/>
    </source>
</evidence>
<dbReference type="GO" id="GO:0005840">
    <property type="term" value="C:ribosome"/>
    <property type="evidence" value="ECO:0007669"/>
    <property type="project" value="UniProtKB-KW"/>
</dbReference>
<keyword evidence="3 6" id="KW-0687">Ribonucleoprotein</keyword>
<dbReference type="InterPro" id="IPR003256">
    <property type="entry name" value="Ribosomal_uL24"/>
</dbReference>
<dbReference type="InterPro" id="IPR014722">
    <property type="entry name" value="Rib_uL2_dom2"/>
</dbReference>
<feature type="domain" description="KOW" evidence="7">
    <location>
        <begin position="4"/>
        <end position="31"/>
    </location>
</feature>
<evidence type="ECO:0000256" key="4">
    <source>
        <dbReference type="ARBA" id="ARBA00035206"/>
    </source>
</evidence>
<dbReference type="SMART" id="SM00739">
    <property type="entry name" value="KOW"/>
    <property type="match status" value="1"/>
</dbReference>
<evidence type="ECO:0000256" key="1">
    <source>
        <dbReference type="ARBA" id="ARBA00010618"/>
    </source>
</evidence>
<dbReference type="SUPFAM" id="SSF50104">
    <property type="entry name" value="Translation proteins SH3-like domain"/>
    <property type="match status" value="1"/>
</dbReference>
<dbReference type="GO" id="GO:0003723">
    <property type="term" value="F:RNA binding"/>
    <property type="evidence" value="ECO:0007669"/>
    <property type="project" value="InterPro"/>
</dbReference>
<evidence type="ECO:0000313" key="9">
    <source>
        <dbReference type="Proteomes" id="UP000255518"/>
    </source>
</evidence>